<gene>
    <name evidence="2" type="ORF">E2488_01970</name>
</gene>
<dbReference type="SUPFAM" id="SSF160574">
    <property type="entry name" value="BT0923-like"/>
    <property type="match status" value="1"/>
</dbReference>
<accession>A0A4Y8AXB2</accession>
<organism evidence="2 3">
    <name type="scientific">Gramella jeungdoensis</name>
    <dbReference type="NCBI Taxonomy" id="708091"/>
    <lineage>
        <taxon>Bacteria</taxon>
        <taxon>Pseudomonadati</taxon>
        <taxon>Bacteroidota</taxon>
        <taxon>Flavobacteriia</taxon>
        <taxon>Flavobacteriales</taxon>
        <taxon>Flavobacteriaceae</taxon>
        <taxon>Christiangramia</taxon>
    </lineage>
</organism>
<keyword evidence="3" id="KW-1185">Reference proteome</keyword>
<feature type="signal peptide" evidence="1">
    <location>
        <begin position="1"/>
        <end position="19"/>
    </location>
</feature>
<dbReference type="Gene3D" id="3.10.450.360">
    <property type="match status" value="1"/>
</dbReference>
<protein>
    <submittedName>
        <fullName evidence="2">Nicotinate-nucleotide adenylyltransferase</fullName>
    </submittedName>
</protein>
<dbReference type="AlphaFoldDB" id="A0A4Y8AXB2"/>
<feature type="chain" id="PRO_5021226384" evidence="1">
    <location>
        <begin position="20"/>
        <end position="167"/>
    </location>
</feature>
<evidence type="ECO:0000313" key="3">
    <source>
        <dbReference type="Proteomes" id="UP000298517"/>
    </source>
</evidence>
<dbReference type="GO" id="GO:0016779">
    <property type="term" value="F:nucleotidyltransferase activity"/>
    <property type="evidence" value="ECO:0007669"/>
    <property type="project" value="UniProtKB-KW"/>
</dbReference>
<dbReference type="OrthoDB" id="668160at2"/>
<sequence>MKNLIITLIITACTAISFAQEKTVALEEVEVTGVNYKYLDALGDGFVAKPVKILEQKVANFDLTSIDGYEDEENEYFVYFKIPVGKILAVYDKDGEIMRTSEKFKDIRLPLAVSNAIVEKYPGWSIEGDIYLVKYIKDEKISKTYKLFLQKNGEHKRVKTDDNGNFL</sequence>
<evidence type="ECO:0000313" key="2">
    <source>
        <dbReference type="EMBL" id="TEW76638.1"/>
    </source>
</evidence>
<name>A0A4Y8AXB2_9FLAO</name>
<reference evidence="2 3" key="1">
    <citation type="journal article" date="2011" name="J. Microbiol.">
        <title>Gramella jeungdoensis sp. nov., isolated from a solar saltern in Korea.</title>
        <authorList>
            <person name="Joung Y."/>
            <person name="Kim H."/>
            <person name="Jang T."/>
            <person name="Ahn T.S."/>
            <person name="Joh K."/>
        </authorList>
    </citation>
    <scope>NUCLEOTIDE SEQUENCE [LARGE SCALE GENOMIC DNA]</scope>
    <source>
        <strain evidence="2 3">KCTC 23123</strain>
    </source>
</reference>
<keyword evidence="2" id="KW-0548">Nucleotidyltransferase</keyword>
<comment type="caution">
    <text evidence="2">The sequence shown here is derived from an EMBL/GenBank/DDBJ whole genome shotgun (WGS) entry which is preliminary data.</text>
</comment>
<proteinExistence type="predicted"/>
<dbReference type="RefSeq" id="WP_134246649.1">
    <property type="nucleotide sequence ID" value="NZ_SNQI01000001.1"/>
</dbReference>
<evidence type="ECO:0000256" key="1">
    <source>
        <dbReference type="SAM" id="SignalP"/>
    </source>
</evidence>
<keyword evidence="2" id="KW-0808">Transferase</keyword>
<dbReference type="EMBL" id="SNQI01000001">
    <property type="protein sequence ID" value="TEW76638.1"/>
    <property type="molecule type" value="Genomic_DNA"/>
</dbReference>
<keyword evidence="1" id="KW-0732">Signal</keyword>
<dbReference type="Proteomes" id="UP000298517">
    <property type="component" value="Unassembled WGS sequence"/>
</dbReference>